<evidence type="ECO:0000313" key="3">
    <source>
        <dbReference type="Proteomes" id="UP001589838"/>
    </source>
</evidence>
<name>A0ABV6KDE8_9BACI</name>
<accession>A0ABV6KDE8</accession>
<evidence type="ECO:0000313" key="2">
    <source>
        <dbReference type="EMBL" id="MFC0471339.1"/>
    </source>
</evidence>
<evidence type="ECO:0008006" key="4">
    <source>
        <dbReference type="Google" id="ProtNLM"/>
    </source>
</evidence>
<comment type="caution">
    <text evidence="2">The sequence shown here is derived from an EMBL/GenBank/DDBJ whole genome shotgun (WGS) entry which is preliminary data.</text>
</comment>
<sequence length="127" mass="14697">MKRLYFISKAFILLVLITACNQQPEIDMSEALGKSKETLREIDEIETTSASFNGESDVKFRFMVERHPTEEEANILFNKILDSIAQHSHHSEVWNYYDGYFDIKSYDSGVIYEATKLIGKDLHILSK</sequence>
<keyword evidence="3" id="KW-1185">Reference proteome</keyword>
<dbReference type="RefSeq" id="WP_335963958.1">
    <property type="nucleotide sequence ID" value="NZ_JAXBLX010000070.1"/>
</dbReference>
<feature type="chain" id="PRO_5046790849" description="4a-hydroxytetrahydrobiopterin dehydratase" evidence="1">
    <location>
        <begin position="22"/>
        <end position="127"/>
    </location>
</feature>
<organism evidence="2 3">
    <name type="scientific">Halalkalibacter kiskunsagensis</name>
    <dbReference type="NCBI Taxonomy" id="1548599"/>
    <lineage>
        <taxon>Bacteria</taxon>
        <taxon>Bacillati</taxon>
        <taxon>Bacillota</taxon>
        <taxon>Bacilli</taxon>
        <taxon>Bacillales</taxon>
        <taxon>Bacillaceae</taxon>
        <taxon>Halalkalibacter</taxon>
    </lineage>
</organism>
<dbReference type="PROSITE" id="PS51257">
    <property type="entry name" value="PROKAR_LIPOPROTEIN"/>
    <property type="match status" value="1"/>
</dbReference>
<dbReference type="EMBL" id="JBHLUX010000032">
    <property type="protein sequence ID" value="MFC0471339.1"/>
    <property type="molecule type" value="Genomic_DNA"/>
</dbReference>
<dbReference type="Proteomes" id="UP001589838">
    <property type="component" value="Unassembled WGS sequence"/>
</dbReference>
<keyword evidence="1" id="KW-0732">Signal</keyword>
<reference evidence="2 3" key="1">
    <citation type="submission" date="2024-09" db="EMBL/GenBank/DDBJ databases">
        <authorList>
            <person name="Sun Q."/>
            <person name="Mori K."/>
        </authorList>
    </citation>
    <scope>NUCLEOTIDE SEQUENCE [LARGE SCALE GENOMIC DNA]</scope>
    <source>
        <strain evidence="2 3">NCAIM B.02610</strain>
    </source>
</reference>
<protein>
    <recommendedName>
        <fullName evidence="4">4a-hydroxytetrahydrobiopterin dehydratase</fullName>
    </recommendedName>
</protein>
<feature type="signal peptide" evidence="1">
    <location>
        <begin position="1"/>
        <end position="21"/>
    </location>
</feature>
<evidence type="ECO:0000256" key="1">
    <source>
        <dbReference type="SAM" id="SignalP"/>
    </source>
</evidence>
<proteinExistence type="predicted"/>
<gene>
    <name evidence="2" type="ORF">ACFFHM_12780</name>
</gene>